<dbReference type="Proteomes" id="UP000007799">
    <property type="component" value="Unassembled WGS sequence"/>
</dbReference>
<feature type="coiled-coil region" evidence="5">
    <location>
        <begin position="168"/>
        <end position="235"/>
    </location>
</feature>
<keyword evidence="5" id="KW-0175">Coiled coil</keyword>
<dbReference type="EMBL" id="GL832978">
    <property type="protein sequence ID" value="EGD77515.1"/>
    <property type="molecule type" value="Genomic_DNA"/>
</dbReference>
<gene>
    <name evidence="8" type="ORF">PTSG_08613</name>
</gene>
<accession>F2UK66</accession>
<keyword evidence="9" id="KW-1185">Reference proteome</keyword>
<dbReference type="OMA" id="TICKFDH"/>
<dbReference type="Pfam" id="PF07714">
    <property type="entry name" value="PK_Tyr_Ser-Thr"/>
    <property type="match status" value="1"/>
</dbReference>
<dbReference type="Gene3D" id="3.80.10.10">
    <property type="entry name" value="Ribonuclease Inhibitor"/>
    <property type="match status" value="1"/>
</dbReference>
<dbReference type="SUPFAM" id="SSF52047">
    <property type="entry name" value="RNI-like"/>
    <property type="match status" value="1"/>
</dbReference>
<dbReference type="STRING" id="946362.F2UK66"/>
<feature type="domain" description="Protein kinase" evidence="7">
    <location>
        <begin position="249"/>
        <end position="527"/>
    </location>
</feature>
<name>F2UK66_SALR5</name>
<dbReference type="GO" id="GO:0005524">
    <property type="term" value="F:ATP binding"/>
    <property type="evidence" value="ECO:0007669"/>
    <property type="project" value="UniProtKB-KW"/>
</dbReference>
<keyword evidence="8" id="KW-0723">Serine/threonine-protein kinase</keyword>
<evidence type="ECO:0000256" key="6">
    <source>
        <dbReference type="SAM" id="MobiDB-lite"/>
    </source>
</evidence>
<dbReference type="RefSeq" id="XP_004990403.1">
    <property type="nucleotide sequence ID" value="XM_004990346.1"/>
</dbReference>
<sequence length="578" mass="64517">MDEMEAWMAEAGLTDSVKDTIRAVANGMSTTNVNLNAAGLQDKGTKALAIALNIRPNNDIRVFLDGNSIGKEGCVALAGALRGHTGLQTLYLGNNSIEKEGCVALAGALLEGIGKDAARAFGVKWPMESNYCLILTNSERRAFDEGQRVQDQDKVQQAQNGNDTAVPRPLSREEIERLQRDMQEEDQQLQRKGGLVDSEEIERLQRIIQEKDQQLQRKEERLRQLEDQAESFFNLNLDPARFTTKKRVRDNKGNPVKGAFGKLYRSTLAGHDVALKEVDDVEERPRLQQLLTEMYSTTTSDGDSKRVLREVAVLASLRHPNIVPFLGLCYDNDHNTLSFVLSWAENGSLYDYTHVHKKNLSDVDKLRILSEVAAAMEFLHAHNVVHRDLKSPNVLLDASLSAKVTDFGLSAFVSEDASTMTHVRGTRFWESPEQLFGHDIRADTDVFSFGCVVWEVWFGVVPWHHGPYSRGGITQASLGIRYSNLEYLPLDAEINGRRLTSALQALLCVCFDASGNRVDFSQLHAALKSQQRAARDQEADDLREQHMLLHGPPDAVWKFPQQLLAAVDATRPHCTTST</sequence>
<dbReference type="eggNOG" id="KOG0192">
    <property type="taxonomic scope" value="Eukaryota"/>
</dbReference>
<evidence type="ECO:0000313" key="9">
    <source>
        <dbReference type="Proteomes" id="UP000007799"/>
    </source>
</evidence>
<dbReference type="InterPro" id="IPR008271">
    <property type="entry name" value="Ser/Thr_kinase_AS"/>
</dbReference>
<dbReference type="SMART" id="SM00368">
    <property type="entry name" value="LRR_RI"/>
    <property type="match status" value="2"/>
</dbReference>
<keyword evidence="4" id="KW-0067">ATP-binding</keyword>
<evidence type="ECO:0000256" key="5">
    <source>
        <dbReference type="SAM" id="Coils"/>
    </source>
</evidence>
<dbReference type="KEGG" id="sre:PTSG_08613"/>
<dbReference type="InterPro" id="IPR000719">
    <property type="entry name" value="Prot_kinase_dom"/>
</dbReference>
<evidence type="ECO:0000256" key="1">
    <source>
        <dbReference type="ARBA" id="ARBA00022679"/>
    </source>
</evidence>
<dbReference type="InParanoid" id="F2UK66"/>
<dbReference type="InterPro" id="IPR001245">
    <property type="entry name" value="Ser-Thr/Tyr_kinase_cat_dom"/>
</dbReference>
<reference evidence="8" key="1">
    <citation type="submission" date="2009-08" db="EMBL/GenBank/DDBJ databases">
        <title>Annotation of Salpingoeca rosetta.</title>
        <authorList>
            <consortium name="The Broad Institute Genome Sequencing Platform"/>
            <person name="Russ C."/>
            <person name="Cuomo C."/>
            <person name="Burger G."/>
            <person name="Gray M.W."/>
            <person name="Holland P.W.H."/>
            <person name="King N."/>
            <person name="Lang F.B.F."/>
            <person name="Roger A.J."/>
            <person name="Ruiz-Trillo I."/>
            <person name="Young S.K."/>
            <person name="Zeng Q."/>
            <person name="Gargeya S."/>
            <person name="Alvarado L."/>
            <person name="Berlin A."/>
            <person name="Chapman S.B."/>
            <person name="Chen Z."/>
            <person name="Freedman E."/>
            <person name="Gellesch M."/>
            <person name="Goldberg J."/>
            <person name="Griggs A."/>
            <person name="Gujja S."/>
            <person name="Heilman E."/>
            <person name="Heiman D."/>
            <person name="Howarth C."/>
            <person name="Mehta T."/>
            <person name="Neiman D."/>
            <person name="Pearson M."/>
            <person name="Roberts A."/>
            <person name="Saif S."/>
            <person name="Shea T."/>
            <person name="Shenoy N."/>
            <person name="Sisk P."/>
            <person name="Stolte C."/>
            <person name="Sykes S."/>
            <person name="White J."/>
            <person name="Yandava C."/>
            <person name="Haas B."/>
            <person name="Nusbaum C."/>
            <person name="Birren B."/>
        </authorList>
    </citation>
    <scope>NUCLEOTIDE SEQUENCE [LARGE SCALE GENOMIC DNA]</scope>
    <source>
        <strain evidence="8">ATCC 50818</strain>
    </source>
</reference>
<feature type="region of interest" description="Disordered" evidence="6">
    <location>
        <begin position="145"/>
        <end position="166"/>
    </location>
</feature>
<evidence type="ECO:0000256" key="4">
    <source>
        <dbReference type="ARBA" id="ARBA00022840"/>
    </source>
</evidence>
<protein>
    <submittedName>
        <fullName evidence="8">Serine/threonine protein kinase</fullName>
    </submittedName>
</protein>
<dbReference type="InterPro" id="IPR032675">
    <property type="entry name" value="LRR_dom_sf"/>
</dbReference>
<dbReference type="GeneID" id="16070960"/>
<dbReference type="AlphaFoldDB" id="F2UK66"/>
<feature type="compositionally biased region" description="Basic and acidic residues" evidence="6">
    <location>
        <begin position="145"/>
        <end position="154"/>
    </location>
</feature>
<dbReference type="PANTHER" id="PTHR44329:SF288">
    <property type="entry name" value="MITOGEN-ACTIVATED PROTEIN KINASE KINASE KINASE 20"/>
    <property type="match status" value="1"/>
</dbReference>
<dbReference type="SUPFAM" id="SSF56112">
    <property type="entry name" value="Protein kinase-like (PK-like)"/>
    <property type="match status" value="1"/>
</dbReference>
<dbReference type="SMART" id="SM00220">
    <property type="entry name" value="S_TKc"/>
    <property type="match status" value="1"/>
</dbReference>
<dbReference type="PROSITE" id="PS00108">
    <property type="entry name" value="PROTEIN_KINASE_ST"/>
    <property type="match status" value="1"/>
</dbReference>
<keyword evidence="3 8" id="KW-0418">Kinase</keyword>
<organism evidence="9">
    <name type="scientific">Salpingoeca rosetta (strain ATCC 50818 / BSB-021)</name>
    <dbReference type="NCBI Taxonomy" id="946362"/>
    <lineage>
        <taxon>Eukaryota</taxon>
        <taxon>Choanoflagellata</taxon>
        <taxon>Craspedida</taxon>
        <taxon>Salpingoecidae</taxon>
        <taxon>Salpingoeca</taxon>
    </lineage>
</organism>
<evidence type="ECO:0000256" key="2">
    <source>
        <dbReference type="ARBA" id="ARBA00022741"/>
    </source>
</evidence>
<dbReference type="PROSITE" id="PS50011">
    <property type="entry name" value="PROTEIN_KINASE_DOM"/>
    <property type="match status" value="1"/>
</dbReference>
<keyword evidence="1" id="KW-0808">Transferase</keyword>
<dbReference type="InterPro" id="IPR011009">
    <property type="entry name" value="Kinase-like_dom_sf"/>
</dbReference>
<dbReference type="GO" id="GO:0004674">
    <property type="term" value="F:protein serine/threonine kinase activity"/>
    <property type="evidence" value="ECO:0007669"/>
    <property type="project" value="UniProtKB-KW"/>
</dbReference>
<evidence type="ECO:0000256" key="3">
    <source>
        <dbReference type="ARBA" id="ARBA00022777"/>
    </source>
</evidence>
<keyword evidence="2" id="KW-0547">Nucleotide-binding</keyword>
<dbReference type="PANTHER" id="PTHR44329">
    <property type="entry name" value="SERINE/THREONINE-PROTEIN KINASE TNNI3K-RELATED"/>
    <property type="match status" value="1"/>
</dbReference>
<dbReference type="Gene3D" id="1.10.510.10">
    <property type="entry name" value="Transferase(Phosphotransferase) domain 1"/>
    <property type="match status" value="1"/>
</dbReference>
<dbReference type="Gene3D" id="3.30.200.20">
    <property type="entry name" value="Phosphorylase Kinase, domain 1"/>
    <property type="match status" value="1"/>
</dbReference>
<dbReference type="OrthoDB" id="346907at2759"/>
<evidence type="ECO:0000259" key="7">
    <source>
        <dbReference type="PROSITE" id="PS50011"/>
    </source>
</evidence>
<dbReference type="InterPro" id="IPR051681">
    <property type="entry name" value="Ser/Thr_Kinases-Pseudokinases"/>
</dbReference>
<proteinExistence type="predicted"/>
<evidence type="ECO:0000313" key="8">
    <source>
        <dbReference type="EMBL" id="EGD77515.1"/>
    </source>
</evidence>